<evidence type="ECO:0000256" key="2">
    <source>
        <dbReference type="ARBA" id="ARBA00022679"/>
    </source>
</evidence>
<evidence type="ECO:0000313" key="6">
    <source>
        <dbReference type="Proteomes" id="UP000007882"/>
    </source>
</evidence>
<dbReference type="PANTHER" id="PTHR43323:SF2">
    <property type="entry name" value="HYDROXYMETHYLGLUTARYL-COA SYNTHASE"/>
    <property type="match status" value="1"/>
</dbReference>
<dbReference type="SUPFAM" id="SSF53901">
    <property type="entry name" value="Thiolase-like"/>
    <property type="match status" value="2"/>
</dbReference>
<dbReference type="Gene3D" id="3.40.47.10">
    <property type="match status" value="2"/>
</dbReference>
<protein>
    <submittedName>
        <fullName evidence="5">Putative 3-hydroxy-3-methylglutaryl-CoA synthase</fullName>
    </submittedName>
</protein>
<dbReference type="Pfam" id="PF08540">
    <property type="entry name" value="HMG_CoA_synt_C"/>
    <property type="match status" value="1"/>
</dbReference>
<dbReference type="AlphaFoldDB" id="I0HB71"/>
<feature type="domain" description="Hydroxymethylglutaryl-coenzyme A synthase C-terminal" evidence="4">
    <location>
        <begin position="266"/>
        <end position="364"/>
    </location>
</feature>
<dbReference type="GO" id="GO:0006084">
    <property type="term" value="P:acetyl-CoA metabolic process"/>
    <property type="evidence" value="ECO:0007669"/>
    <property type="project" value="InterPro"/>
</dbReference>
<evidence type="ECO:0000256" key="1">
    <source>
        <dbReference type="ARBA" id="ARBA00007061"/>
    </source>
</evidence>
<dbReference type="GO" id="GO:0004421">
    <property type="term" value="F:hydroxymethylglutaryl-CoA synthase activity"/>
    <property type="evidence" value="ECO:0007669"/>
    <property type="project" value="InterPro"/>
</dbReference>
<dbReference type="HOGENOM" id="CLU_008065_3_2_11"/>
<name>I0HB71_ACTM4</name>
<reference evidence="5 6" key="1">
    <citation type="submission" date="2012-02" db="EMBL/GenBank/DDBJ databases">
        <title>Complete genome sequence of Actinoplanes missouriensis 431 (= NBRC 102363).</title>
        <authorList>
            <person name="Ohnishi Y."/>
            <person name="Ishikawa J."/>
            <person name="Sekine M."/>
            <person name="Hosoyama A."/>
            <person name="Harada T."/>
            <person name="Narita H."/>
            <person name="Hata T."/>
            <person name="Konno Y."/>
            <person name="Tutikane K."/>
            <person name="Fujita N."/>
            <person name="Horinouchi S."/>
            <person name="Hayakawa M."/>
        </authorList>
    </citation>
    <scope>NUCLEOTIDE SEQUENCE [LARGE SCALE GENOMIC DNA]</scope>
    <source>
        <strain evidence="6">ATCC 14538 / DSM 43046 / CBS 188.64 / JCM 3121 / NBRC 102363 / NCIMB 12654 / NRRL B-3342 / UNCC 431</strain>
    </source>
</reference>
<dbReference type="eggNOG" id="COG3425">
    <property type="taxonomic scope" value="Bacteria"/>
</dbReference>
<dbReference type="EMBL" id="AP012319">
    <property type="protein sequence ID" value="BAL90258.1"/>
    <property type="molecule type" value="Genomic_DNA"/>
</dbReference>
<dbReference type="Proteomes" id="UP000007882">
    <property type="component" value="Chromosome"/>
</dbReference>
<proteinExistence type="inferred from homology"/>
<organism evidence="5 6">
    <name type="scientific">Actinoplanes missouriensis (strain ATCC 14538 / DSM 43046 / CBS 188.64 / JCM 3121 / NBRC 102363 / NCIMB 12654 / NRRL B-3342 / UNCC 431)</name>
    <dbReference type="NCBI Taxonomy" id="512565"/>
    <lineage>
        <taxon>Bacteria</taxon>
        <taxon>Bacillati</taxon>
        <taxon>Actinomycetota</taxon>
        <taxon>Actinomycetes</taxon>
        <taxon>Micromonosporales</taxon>
        <taxon>Micromonosporaceae</taxon>
        <taxon>Actinoplanes</taxon>
    </lineage>
</organism>
<evidence type="ECO:0000259" key="3">
    <source>
        <dbReference type="Pfam" id="PF01154"/>
    </source>
</evidence>
<dbReference type="PATRIC" id="fig|512565.3.peg.5030"/>
<dbReference type="InterPro" id="IPR016039">
    <property type="entry name" value="Thiolase-like"/>
</dbReference>
<dbReference type="PANTHER" id="PTHR43323">
    <property type="entry name" value="3-HYDROXY-3-METHYLGLUTARYL COENZYME A SYNTHASE"/>
    <property type="match status" value="1"/>
</dbReference>
<evidence type="ECO:0000259" key="4">
    <source>
        <dbReference type="Pfam" id="PF08540"/>
    </source>
</evidence>
<accession>I0HB71</accession>
<dbReference type="Pfam" id="PF01154">
    <property type="entry name" value="HMG_CoA_synt_N"/>
    <property type="match status" value="1"/>
</dbReference>
<keyword evidence="6" id="KW-1185">Reference proteome</keyword>
<evidence type="ECO:0000313" key="5">
    <source>
        <dbReference type="EMBL" id="BAL90258.1"/>
    </source>
</evidence>
<comment type="similarity">
    <text evidence="1">Belongs to the thiolase-like superfamily. HMG-CoA synthase family.</text>
</comment>
<sequence>MTEIGIEALNAYCGLARLPLTALFSGRGLDPARIPNLLMDSRSVLLPWEDPVTNAVHAAGPVVGRLDADDVARIELVITATESGVDLSKSLAGYVHRYLGLSRRCRILEVKQACYGLTAALQLAAAHLAARPGSGAKALVIGTDISPMDAAAGYAEPTMGNGAVAMLLSDRPRILTLERGASGLHGFETLDTARPAPDLDVVDPDLSLLTYLECLSGSLRDYARQVPGTDFRGDFDYLIMHTPFPGMVRAAHRRLMRDAGTGRPAVVEDDFRRRVLPSLRYAQTVGNLCAGSLYLALASLISHVPAAGAEGRRIGLYSYGSGCASEFFAGTVPAGAAAALAGMGIGDSIRARRDVTFAEYEELLPAARACLVPVADRKTDLSRLGDFPGSRLIFTGVENHHRRYEWT</sequence>
<gene>
    <name evidence="5" type="ordered locus">AMIS_50380</name>
</gene>
<dbReference type="STRING" id="512565.AMIS_50380"/>
<feature type="domain" description="Hydroxymethylglutaryl-coenzyme A synthase N-terminal" evidence="3">
    <location>
        <begin position="65"/>
        <end position="169"/>
    </location>
</feature>
<dbReference type="InterPro" id="IPR013528">
    <property type="entry name" value="HMG_CoA_synth_N"/>
</dbReference>
<dbReference type="InterPro" id="IPR013746">
    <property type="entry name" value="HMG_CoA_synt_C_dom"/>
</dbReference>
<dbReference type="KEGG" id="ams:AMIS_50380"/>
<keyword evidence="2" id="KW-0808">Transferase</keyword>
<dbReference type="RefSeq" id="WP_014445147.1">
    <property type="nucleotide sequence ID" value="NC_017093.1"/>
</dbReference>
<dbReference type="CDD" id="cd00827">
    <property type="entry name" value="init_cond_enzymes"/>
    <property type="match status" value="1"/>
</dbReference>